<sequence>MTAAIITFIFLLLLGVPIAYVLGIVSVVYMIVSDNALLLMSASQSMFSGTQNFGLLAIPLFVLVGELMNSGGITTRLIHFANVLLGHFRGGLAYVNVAANMFLAAILGSPTAQTAMMSQVMVPAMEKEGYKKEFSAALTISSSLLAPMIPPSLLFIIYGVVAEVSIAQLFLSGILPGIILALGMVALIIMISIKESFPKTERASFEQIYKSFFRVFPALLIPIVILVGILGGIFTVTESSAVAVFVALVVGGFIYRELDFRKIPKMLKNTAINSSIVTFIIAMAELFGYILSYERIPQLISDFFVSISENPIVFLLLINVLFLLVGMVMEGIAALVILIPILLPVAVSYGIDPVHFGVIACLNLIIGLMTPPVGINLFIASSIAKIRMEDVTRAVVPFIVMALVVLMLITFIPSISLWIPETFSK</sequence>
<feature type="transmembrane region" description="Helical" evidence="7">
    <location>
        <begin position="212"/>
        <end position="234"/>
    </location>
</feature>
<keyword evidence="4 7" id="KW-0812">Transmembrane</keyword>
<reference evidence="9 10" key="1">
    <citation type="submission" date="2018-10" db="EMBL/GenBank/DDBJ databases">
        <title>Draft genome sequence of Bacillus salarius IM0101, isolated from a hypersaline soil in Inner Mongolia, China.</title>
        <authorList>
            <person name="Yamprayoonswat W."/>
            <person name="Boonvisut S."/>
            <person name="Jumpathong W."/>
            <person name="Sittihan S."/>
            <person name="Ruangsuj P."/>
            <person name="Wanthongcharoen S."/>
            <person name="Thongpramul N."/>
            <person name="Pimmason S."/>
            <person name="Yu B."/>
            <person name="Yasawong M."/>
        </authorList>
    </citation>
    <scope>NUCLEOTIDE SEQUENCE [LARGE SCALE GENOMIC DNA]</scope>
    <source>
        <strain evidence="9 10">IM0101</strain>
    </source>
</reference>
<feature type="transmembrane region" description="Helical" evidence="7">
    <location>
        <begin position="395"/>
        <end position="419"/>
    </location>
</feature>
<gene>
    <name evidence="9" type="ORF">D7Z54_20705</name>
</gene>
<feature type="transmembrane region" description="Helical" evidence="7">
    <location>
        <begin position="6"/>
        <end position="32"/>
    </location>
</feature>
<dbReference type="RefSeq" id="WP_125558578.1">
    <property type="nucleotide sequence ID" value="NZ_RBVX01000024.1"/>
</dbReference>
<evidence type="ECO:0000256" key="6">
    <source>
        <dbReference type="ARBA" id="ARBA00023136"/>
    </source>
</evidence>
<dbReference type="GO" id="GO:0005886">
    <property type="term" value="C:plasma membrane"/>
    <property type="evidence" value="ECO:0007669"/>
    <property type="project" value="UniProtKB-SubCell"/>
</dbReference>
<keyword evidence="3" id="KW-0997">Cell inner membrane</keyword>
<evidence type="ECO:0000313" key="9">
    <source>
        <dbReference type="EMBL" id="RSL31461.1"/>
    </source>
</evidence>
<evidence type="ECO:0000256" key="4">
    <source>
        <dbReference type="ARBA" id="ARBA00022692"/>
    </source>
</evidence>
<comment type="subcellular location">
    <subcellularLocation>
        <location evidence="1">Cell inner membrane</location>
        <topology evidence="1">Multi-pass membrane protein</topology>
    </subcellularLocation>
</comment>
<organism evidence="9 10">
    <name type="scientific">Salibacterium salarium</name>
    <dbReference type="NCBI Taxonomy" id="284579"/>
    <lineage>
        <taxon>Bacteria</taxon>
        <taxon>Bacillati</taxon>
        <taxon>Bacillota</taxon>
        <taxon>Bacilli</taxon>
        <taxon>Bacillales</taxon>
        <taxon>Bacillaceae</taxon>
    </lineage>
</organism>
<evidence type="ECO:0000256" key="3">
    <source>
        <dbReference type="ARBA" id="ARBA00022519"/>
    </source>
</evidence>
<feature type="transmembrane region" description="Helical" evidence="7">
    <location>
        <begin position="332"/>
        <end position="351"/>
    </location>
</feature>
<dbReference type="PANTHER" id="PTHR33362">
    <property type="entry name" value="SIALIC ACID TRAP TRANSPORTER PERMEASE PROTEIN SIAT-RELATED"/>
    <property type="match status" value="1"/>
</dbReference>
<feature type="transmembrane region" description="Helical" evidence="7">
    <location>
        <begin position="270"/>
        <end position="291"/>
    </location>
</feature>
<dbReference type="EMBL" id="RBVX01000024">
    <property type="protein sequence ID" value="RSL31461.1"/>
    <property type="molecule type" value="Genomic_DNA"/>
</dbReference>
<evidence type="ECO:0000256" key="1">
    <source>
        <dbReference type="ARBA" id="ARBA00004429"/>
    </source>
</evidence>
<dbReference type="NCBIfam" id="TIGR00786">
    <property type="entry name" value="dctM"/>
    <property type="match status" value="1"/>
</dbReference>
<proteinExistence type="predicted"/>
<evidence type="ECO:0000313" key="10">
    <source>
        <dbReference type="Proteomes" id="UP000275076"/>
    </source>
</evidence>
<feature type="transmembrane region" description="Helical" evidence="7">
    <location>
        <begin position="93"/>
        <end position="113"/>
    </location>
</feature>
<evidence type="ECO:0000256" key="7">
    <source>
        <dbReference type="SAM" id="Phobius"/>
    </source>
</evidence>
<dbReference type="Pfam" id="PF06808">
    <property type="entry name" value="DctM"/>
    <property type="match status" value="1"/>
</dbReference>
<dbReference type="PIRSF" id="PIRSF006066">
    <property type="entry name" value="HI0050"/>
    <property type="match status" value="1"/>
</dbReference>
<keyword evidence="2" id="KW-1003">Cell membrane</keyword>
<feature type="transmembrane region" description="Helical" evidence="7">
    <location>
        <begin position="240"/>
        <end position="258"/>
    </location>
</feature>
<dbReference type="Proteomes" id="UP000275076">
    <property type="component" value="Unassembled WGS sequence"/>
</dbReference>
<evidence type="ECO:0000256" key="2">
    <source>
        <dbReference type="ARBA" id="ARBA00022475"/>
    </source>
</evidence>
<evidence type="ECO:0000256" key="5">
    <source>
        <dbReference type="ARBA" id="ARBA00022989"/>
    </source>
</evidence>
<dbReference type="PANTHER" id="PTHR33362:SF2">
    <property type="entry name" value="TRAP TRANSPORTER LARGE PERMEASE PROTEIN"/>
    <property type="match status" value="1"/>
</dbReference>
<accession>A0A428MZ86</accession>
<dbReference type="InterPro" id="IPR010656">
    <property type="entry name" value="DctM"/>
</dbReference>
<protein>
    <submittedName>
        <fullName evidence="9">TRAP transporter large permease</fullName>
    </submittedName>
</protein>
<keyword evidence="5 7" id="KW-1133">Transmembrane helix</keyword>
<evidence type="ECO:0000259" key="8">
    <source>
        <dbReference type="Pfam" id="PF06808"/>
    </source>
</evidence>
<dbReference type="InterPro" id="IPR004681">
    <property type="entry name" value="TRAP_DctM"/>
</dbReference>
<feature type="transmembrane region" description="Helical" evidence="7">
    <location>
        <begin position="134"/>
        <end position="160"/>
    </location>
</feature>
<dbReference type="AlphaFoldDB" id="A0A428MZ86"/>
<feature type="transmembrane region" description="Helical" evidence="7">
    <location>
        <begin position="166"/>
        <end position="191"/>
    </location>
</feature>
<feature type="domain" description="TRAP C4-dicarboxylate transport system permease DctM subunit" evidence="8">
    <location>
        <begin position="5"/>
        <end position="415"/>
    </location>
</feature>
<dbReference type="GO" id="GO:0022857">
    <property type="term" value="F:transmembrane transporter activity"/>
    <property type="evidence" value="ECO:0007669"/>
    <property type="project" value="TreeGrafter"/>
</dbReference>
<comment type="caution">
    <text evidence="9">The sequence shown here is derived from an EMBL/GenBank/DDBJ whole genome shotgun (WGS) entry which is preliminary data.</text>
</comment>
<feature type="transmembrane region" description="Helical" evidence="7">
    <location>
        <begin position="303"/>
        <end position="325"/>
    </location>
</feature>
<feature type="transmembrane region" description="Helical" evidence="7">
    <location>
        <begin position="53"/>
        <end position="73"/>
    </location>
</feature>
<name>A0A428MZ86_9BACI</name>
<feature type="transmembrane region" description="Helical" evidence="7">
    <location>
        <begin position="357"/>
        <end position="383"/>
    </location>
</feature>
<keyword evidence="6 7" id="KW-0472">Membrane</keyword>
<keyword evidence="10" id="KW-1185">Reference proteome</keyword>
<dbReference type="OrthoDB" id="9785600at2"/>